<evidence type="ECO:0000256" key="6">
    <source>
        <dbReference type="ARBA" id="ARBA00022741"/>
    </source>
</evidence>
<keyword evidence="8" id="KW-0067">ATP-binding</keyword>
<keyword evidence="13" id="KW-0325">Glycoprotein</keyword>
<feature type="domain" description="Protein kinase" evidence="14">
    <location>
        <begin position="44"/>
        <end position="327"/>
    </location>
</feature>
<dbReference type="Proteomes" id="UP000748531">
    <property type="component" value="Unassembled WGS sequence"/>
</dbReference>
<evidence type="ECO:0000256" key="10">
    <source>
        <dbReference type="ARBA" id="ARBA00023136"/>
    </source>
</evidence>
<evidence type="ECO:0000256" key="12">
    <source>
        <dbReference type="ARBA" id="ARBA00023170"/>
    </source>
</evidence>
<dbReference type="GO" id="GO:0005524">
    <property type="term" value="F:ATP binding"/>
    <property type="evidence" value="ECO:0007669"/>
    <property type="project" value="UniProtKB-KW"/>
</dbReference>
<keyword evidence="7 15" id="KW-0418">Kinase</keyword>
<keyword evidence="16" id="KW-1185">Reference proteome</keyword>
<evidence type="ECO:0000256" key="9">
    <source>
        <dbReference type="ARBA" id="ARBA00022989"/>
    </source>
</evidence>
<dbReference type="OrthoDB" id="4062651at2759"/>
<sequence>LSSSFLSLYLGVSTLRTASLPKISPRAKDLCNIMADLFLPPQNIVLKQVVLEGTFGLLYEARLRILSDRKRIQREQWKSVFVKTVSNHATNEQIQIFLQDACKMAGLRHKTLASMVAASKQEYQLSSGESELPLKPWLIYPFAKFGNLKLFLRNSTHQRNITSLTADQLLAMGLQLIDGVAFLHDLKIIHGDIATRNCLLGANYSVKLSDSALSRDFFPDDYHCLGDNTNRPIKWLALEALIERKYTVATDVWSMGVTLWELITKGQQPYDSFDSFEMLNVLRSGYRMKQPVNCPDELWQIIQSCWKMPPSLRPTIDELRDMLQRFRQTVTQYI</sequence>
<dbReference type="GO" id="GO:0007169">
    <property type="term" value="P:cell surface receptor protein tyrosine kinase signaling pathway"/>
    <property type="evidence" value="ECO:0007669"/>
    <property type="project" value="TreeGrafter"/>
</dbReference>
<keyword evidence="12" id="KW-0675">Receptor</keyword>
<keyword evidence="4" id="KW-0812">Transmembrane</keyword>
<evidence type="ECO:0000256" key="8">
    <source>
        <dbReference type="ARBA" id="ARBA00022840"/>
    </source>
</evidence>
<keyword evidence="10" id="KW-0472">Membrane</keyword>
<dbReference type="GO" id="GO:0043235">
    <property type="term" value="C:receptor complex"/>
    <property type="evidence" value="ECO:0007669"/>
    <property type="project" value="TreeGrafter"/>
</dbReference>
<accession>A0A8J4SR39</accession>
<dbReference type="GO" id="GO:0007409">
    <property type="term" value="P:axonogenesis"/>
    <property type="evidence" value="ECO:0007669"/>
    <property type="project" value="TreeGrafter"/>
</dbReference>
<organism evidence="15 16">
    <name type="scientific">Paragonimus heterotremus</name>
    <dbReference type="NCBI Taxonomy" id="100268"/>
    <lineage>
        <taxon>Eukaryota</taxon>
        <taxon>Metazoa</taxon>
        <taxon>Spiralia</taxon>
        <taxon>Lophotrochozoa</taxon>
        <taxon>Platyhelminthes</taxon>
        <taxon>Trematoda</taxon>
        <taxon>Digenea</taxon>
        <taxon>Plagiorchiida</taxon>
        <taxon>Troglotremata</taxon>
        <taxon>Troglotrematidae</taxon>
        <taxon>Paragonimus</taxon>
    </lineage>
</organism>
<keyword evidence="9" id="KW-1133">Transmembrane helix</keyword>
<feature type="non-terminal residue" evidence="15">
    <location>
        <position position="1"/>
    </location>
</feature>
<dbReference type="InterPro" id="IPR001245">
    <property type="entry name" value="Ser-Thr/Tyr_kinase_cat_dom"/>
</dbReference>
<evidence type="ECO:0000256" key="11">
    <source>
        <dbReference type="ARBA" id="ARBA00023137"/>
    </source>
</evidence>
<evidence type="ECO:0000256" key="4">
    <source>
        <dbReference type="ARBA" id="ARBA00022692"/>
    </source>
</evidence>
<proteinExistence type="predicted"/>
<evidence type="ECO:0000256" key="3">
    <source>
        <dbReference type="ARBA" id="ARBA00022679"/>
    </source>
</evidence>
<dbReference type="PRINTS" id="PR00109">
    <property type="entry name" value="TYRKINASE"/>
</dbReference>
<evidence type="ECO:0000313" key="16">
    <source>
        <dbReference type="Proteomes" id="UP000748531"/>
    </source>
</evidence>
<dbReference type="GO" id="GO:0010976">
    <property type="term" value="P:positive regulation of neuron projection development"/>
    <property type="evidence" value="ECO:0007669"/>
    <property type="project" value="TreeGrafter"/>
</dbReference>
<evidence type="ECO:0000256" key="1">
    <source>
        <dbReference type="ARBA" id="ARBA00004167"/>
    </source>
</evidence>
<evidence type="ECO:0000313" key="15">
    <source>
        <dbReference type="EMBL" id="KAF5404523.1"/>
    </source>
</evidence>
<dbReference type="Gene3D" id="1.10.510.10">
    <property type="entry name" value="Transferase(Phosphotransferase) domain 1"/>
    <property type="match status" value="1"/>
</dbReference>
<dbReference type="GO" id="GO:0012505">
    <property type="term" value="C:endomembrane system"/>
    <property type="evidence" value="ECO:0007669"/>
    <property type="project" value="UniProtKB-SubCell"/>
</dbReference>
<gene>
    <name evidence="15" type="ORF">PHET_02001</name>
</gene>
<dbReference type="InterPro" id="IPR050122">
    <property type="entry name" value="RTK"/>
</dbReference>
<comment type="subcellular location">
    <subcellularLocation>
        <location evidence="2">Endomembrane system</location>
    </subcellularLocation>
    <subcellularLocation>
        <location evidence="1">Membrane</location>
        <topology evidence="1">Single-pass membrane protein</topology>
    </subcellularLocation>
</comment>
<dbReference type="GO" id="GO:0051897">
    <property type="term" value="P:positive regulation of phosphatidylinositol 3-kinase/protein kinase B signal transduction"/>
    <property type="evidence" value="ECO:0007669"/>
    <property type="project" value="TreeGrafter"/>
</dbReference>
<keyword evidence="6" id="KW-0547">Nucleotide-binding</keyword>
<keyword evidence="3" id="KW-0808">Transferase</keyword>
<evidence type="ECO:0000256" key="13">
    <source>
        <dbReference type="ARBA" id="ARBA00023180"/>
    </source>
</evidence>
<dbReference type="InterPro" id="IPR011009">
    <property type="entry name" value="Kinase-like_dom_sf"/>
</dbReference>
<dbReference type="PANTHER" id="PTHR24416:SF349">
    <property type="entry name" value="TYROSINE-PROTEIN KINASE RYK"/>
    <property type="match status" value="1"/>
</dbReference>
<dbReference type="EMBL" id="LUCH01000693">
    <property type="protein sequence ID" value="KAF5404523.1"/>
    <property type="molecule type" value="Genomic_DNA"/>
</dbReference>
<evidence type="ECO:0000256" key="2">
    <source>
        <dbReference type="ARBA" id="ARBA00004308"/>
    </source>
</evidence>
<evidence type="ECO:0000256" key="5">
    <source>
        <dbReference type="ARBA" id="ARBA00022729"/>
    </source>
</evidence>
<dbReference type="FunFam" id="1.10.510.10:FF:001512">
    <property type="entry name" value="Receptor tyrosine-protein kinase erbB-2"/>
    <property type="match status" value="1"/>
</dbReference>
<name>A0A8J4SR39_9TREM</name>
<dbReference type="GO" id="GO:0050793">
    <property type="term" value="P:regulation of developmental process"/>
    <property type="evidence" value="ECO:0007669"/>
    <property type="project" value="UniProtKB-ARBA"/>
</dbReference>
<dbReference type="InterPro" id="IPR008266">
    <property type="entry name" value="Tyr_kinase_AS"/>
</dbReference>
<protein>
    <submittedName>
        <fullName evidence="15">Tyrosine-protein kinase RYK</fullName>
    </submittedName>
</protein>
<dbReference type="SUPFAM" id="SSF56112">
    <property type="entry name" value="Protein kinase-like (PK-like)"/>
    <property type="match status" value="1"/>
</dbReference>
<dbReference type="GO" id="GO:0004713">
    <property type="term" value="F:protein tyrosine kinase activity"/>
    <property type="evidence" value="ECO:0007669"/>
    <property type="project" value="UniProtKB-KW"/>
</dbReference>
<dbReference type="Gene3D" id="3.30.200.20">
    <property type="entry name" value="Phosphorylase Kinase, domain 1"/>
    <property type="match status" value="1"/>
</dbReference>
<dbReference type="AlphaFoldDB" id="A0A8J4SR39"/>
<dbReference type="PANTHER" id="PTHR24416">
    <property type="entry name" value="TYROSINE-PROTEIN KINASE RECEPTOR"/>
    <property type="match status" value="1"/>
</dbReference>
<evidence type="ECO:0000256" key="7">
    <source>
        <dbReference type="ARBA" id="ARBA00022777"/>
    </source>
</evidence>
<dbReference type="GO" id="GO:0005886">
    <property type="term" value="C:plasma membrane"/>
    <property type="evidence" value="ECO:0007669"/>
    <property type="project" value="TreeGrafter"/>
</dbReference>
<keyword evidence="11" id="KW-0829">Tyrosine-protein kinase</keyword>
<dbReference type="Pfam" id="PF07714">
    <property type="entry name" value="PK_Tyr_Ser-Thr"/>
    <property type="match status" value="1"/>
</dbReference>
<evidence type="ECO:0000259" key="14">
    <source>
        <dbReference type="PROSITE" id="PS50011"/>
    </source>
</evidence>
<reference evidence="15" key="1">
    <citation type="submission" date="2019-05" db="EMBL/GenBank/DDBJ databases">
        <title>Annotation for the trematode Paragonimus heterotremus.</title>
        <authorList>
            <person name="Choi Y.-J."/>
        </authorList>
    </citation>
    <scope>NUCLEOTIDE SEQUENCE</scope>
    <source>
        <strain evidence="15">LC</strain>
    </source>
</reference>
<dbReference type="PROSITE" id="PS00109">
    <property type="entry name" value="PROTEIN_KINASE_TYR"/>
    <property type="match status" value="1"/>
</dbReference>
<dbReference type="InterPro" id="IPR000719">
    <property type="entry name" value="Prot_kinase_dom"/>
</dbReference>
<dbReference type="PROSITE" id="PS50011">
    <property type="entry name" value="PROTEIN_KINASE_DOM"/>
    <property type="match status" value="1"/>
</dbReference>
<keyword evidence="5" id="KW-0732">Signal</keyword>
<comment type="caution">
    <text evidence="15">The sequence shown here is derived from an EMBL/GenBank/DDBJ whole genome shotgun (WGS) entry which is preliminary data.</text>
</comment>